<dbReference type="Gene3D" id="3.20.20.10">
    <property type="entry name" value="Alanine racemase"/>
    <property type="match status" value="1"/>
</dbReference>
<protein>
    <recommendedName>
        <fullName evidence="7">ornithine decarboxylase</fullName>
        <ecNumber evidence="7">4.1.1.17</ecNumber>
    </recommendedName>
</protein>
<proteinExistence type="inferred from homology"/>
<evidence type="ECO:0000313" key="11">
    <source>
        <dbReference type="Proteomes" id="UP001595833"/>
    </source>
</evidence>
<comment type="caution">
    <text evidence="10">The sequence shown here is derived from an EMBL/GenBank/DDBJ whole genome shotgun (WGS) entry which is preliminary data.</text>
</comment>
<dbReference type="SUPFAM" id="SSF51419">
    <property type="entry name" value="PLP-binding barrel"/>
    <property type="match status" value="1"/>
</dbReference>
<evidence type="ECO:0000256" key="7">
    <source>
        <dbReference type="ARBA" id="ARBA00034138"/>
    </source>
</evidence>
<accession>A0ABV9Y998</accession>
<evidence type="ECO:0000313" key="10">
    <source>
        <dbReference type="EMBL" id="MFC5058197.1"/>
    </source>
</evidence>
<keyword evidence="4" id="KW-0663">Pyridoxal phosphate</keyword>
<evidence type="ECO:0000256" key="5">
    <source>
        <dbReference type="ARBA" id="ARBA00023239"/>
    </source>
</evidence>
<evidence type="ECO:0000256" key="6">
    <source>
        <dbReference type="ARBA" id="ARBA00034115"/>
    </source>
</evidence>
<dbReference type="InterPro" id="IPR029066">
    <property type="entry name" value="PLP-binding_barrel"/>
</dbReference>
<dbReference type="Proteomes" id="UP001595833">
    <property type="component" value="Unassembled WGS sequence"/>
</dbReference>
<dbReference type="Gene3D" id="2.40.37.10">
    <property type="entry name" value="Lyase, Ornithine Decarboxylase, Chain A, domain 1"/>
    <property type="match status" value="1"/>
</dbReference>
<keyword evidence="11" id="KW-1185">Reference proteome</keyword>
<organism evidence="10 11">
    <name type="scientific">Saccharothrix xinjiangensis</name>
    <dbReference type="NCBI Taxonomy" id="204798"/>
    <lineage>
        <taxon>Bacteria</taxon>
        <taxon>Bacillati</taxon>
        <taxon>Actinomycetota</taxon>
        <taxon>Actinomycetes</taxon>
        <taxon>Pseudonocardiales</taxon>
        <taxon>Pseudonocardiaceae</taxon>
        <taxon>Saccharothrix</taxon>
    </lineage>
</organism>
<name>A0ABV9Y998_9PSEU</name>
<comment type="similarity">
    <text evidence="2">Belongs to the Orn/Lys/Arg decarboxylase class-II family.</text>
</comment>
<evidence type="ECO:0000256" key="1">
    <source>
        <dbReference type="ARBA" id="ARBA00001933"/>
    </source>
</evidence>
<dbReference type="InterPro" id="IPR022653">
    <property type="entry name" value="De-COase2_pyr-phos_BS"/>
</dbReference>
<dbReference type="Pfam" id="PF02784">
    <property type="entry name" value="Orn_Arg_deC_N"/>
    <property type="match status" value="1"/>
</dbReference>
<evidence type="ECO:0000256" key="4">
    <source>
        <dbReference type="ARBA" id="ARBA00022898"/>
    </source>
</evidence>
<dbReference type="InterPro" id="IPR009006">
    <property type="entry name" value="Ala_racemase/Decarboxylase_C"/>
</dbReference>
<dbReference type="EMBL" id="JBHSJB010000031">
    <property type="protein sequence ID" value="MFC5058197.1"/>
    <property type="molecule type" value="Genomic_DNA"/>
</dbReference>
<dbReference type="SUPFAM" id="SSF50621">
    <property type="entry name" value="Alanine racemase C-terminal domain-like"/>
    <property type="match status" value="1"/>
</dbReference>
<dbReference type="CDD" id="cd00622">
    <property type="entry name" value="PLPDE_III_ODC"/>
    <property type="match status" value="1"/>
</dbReference>
<dbReference type="PROSITE" id="PS00878">
    <property type="entry name" value="ODR_DC_2_1"/>
    <property type="match status" value="1"/>
</dbReference>
<keyword evidence="3" id="KW-0210">Decarboxylase</keyword>
<dbReference type="EC" id="4.1.1.17" evidence="7"/>
<evidence type="ECO:0000256" key="3">
    <source>
        <dbReference type="ARBA" id="ARBA00022793"/>
    </source>
</evidence>
<sequence>MIDDLATVDRTTAEPIEAVHRRLRGFLDRHRPPTPCLVVDLPAVGAGYRRLRELFPAADLYYAVKANPAHEVLRLLAGLGASFDVASPVEVELCLRAGAHPDRLSYGNTVKKRSDVARAHALGVRLFTVDSEPDLVNVAAAAPGADVLCRIFAEPPASSTPFGRKFGCDPELAGPLLRRAARLGLRPRGLSFHVGTQQLDPGAWEHGIATAARLAAELAASGIPLTALDLGGGFPAGYRDGAPPLAEYAAAIEASLDRHFGAARPALAIEPGRSVVADAGILRSEVVLVSRKAYHHAHRWVYLDVGRHNGLTETEDEFIAYDLLTAHDGGPTGPVVLAGPTCDGDDVLYERTTYHLPVDLAPGDHVDVLAAGAYTASCATVGFNGFAPLPTHHIGADGEPVDGCGHGG</sequence>
<evidence type="ECO:0000259" key="9">
    <source>
        <dbReference type="Pfam" id="PF02784"/>
    </source>
</evidence>
<dbReference type="PANTHER" id="PTHR11482:SF6">
    <property type="entry name" value="ORNITHINE DECARBOXYLASE 1-RELATED"/>
    <property type="match status" value="1"/>
</dbReference>
<evidence type="ECO:0000256" key="2">
    <source>
        <dbReference type="ARBA" id="ARBA00008872"/>
    </source>
</evidence>
<feature type="domain" description="Orn/DAP/Arg decarboxylase 2 N-terminal" evidence="9">
    <location>
        <begin position="48"/>
        <end position="277"/>
    </location>
</feature>
<gene>
    <name evidence="10" type="ORF">ACFPFM_31175</name>
</gene>
<dbReference type="PRINTS" id="PR01182">
    <property type="entry name" value="ORNDCRBXLASE"/>
</dbReference>
<dbReference type="InterPro" id="IPR022644">
    <property type="entry name" value="De-COase2_N"/>
</dbReference>
<comment type="pathway">
    <text evidence="6">Amine and polyamine biosynthesis; putrescine biosynthesis via L-ornithine pathway; putrescine from L-ornithine: step 1/1.</text>
</comment>
<keyword evidence="5" id="KW-0456">Lyase</keyword>
<comment type="cofactor">
    <cofactor evidence="1">
        <name>pyridoxal 5'-phosphate</name>
        <dbReference type="ChEBI" id="CHEBI:597326"/>
    </cofactor>
</comment>
<reference evidence="11" key="1">
    <citation type="journal article" date="2019" name="Int. J. Syst. Evol. Microbiol.">
        <title>The Global Catalogue of Microorganisms (GCM) 10K type strain sequencing project: providing services to taxonomists for standard genome sequencing and annotation.</title>
        <authorList>
            <consortium name="The Broad Institute Genomics Platform"/>
            <consortium name="The Broad Institute Genome Sequencing Center for Infectious Disease"/>
            <person name="Wu L."/>
            <person name="Ma J."/>
        </authorList>
    </citation>
    <scope>NUCLEOTIDE SEQUENCE [LARGE SCALE GENOMIC DNA]</scope>
    <source>
        <strain evidence="11">KCTC 12848</strain>
    </source>
</reference>
<dbReference type="InterPro" id="IPR002433">
    <property type="entry name" value="Orn_de-COase"/>
</dbReference>
<comment type="catalytic activity">
    <reaction evidence="8">
        <text>L-ornithine + H(+) = putrescine + CO2</text>
        <dbReference type="Rhea" id="RHEA:22964"/>
        <dbReference type="ChEBI" id="CHEBI:15378"/>
        <dbReference type="ChEBI" id="CHEBI:16526"/>
        <dbReference type="ChEBI" id="CHEBI:46911"/>
        <dbReference type="ChEBI" id="CHEBI:326268"/>
        <dbReference type="EC" id="4.1.1.17"/>
    </reaction>
</comment>
<dbReference type="InterPro" id="IPR000183">
    <property type="entry name" value="Orn/DAP/Arg_de-COase"/>
</dbReference>
<dbReference type="PRINTS" id="PR01179">
    <property type="entry name" value="ODADCRBXLASE"/>
</dbReference>
<dbReference type="RefSeq" id="WP_344037658.1">
    <property type="nucleotide sequence ID" value="NZ_BAAAKE010000008.1"/>
</dbReference>
<evidence type="ECO:0000256" key="8">
    <source>
        <dbReference type="ARBA" id="ARBA00049127"/>
    </source>
</evidence>
<dbReference type="PANTHER" id="PTHR11482">
    <property type="entry name" value="ARGININE/DIAMINOPIMELATE/ORNITHINE DECARBOXYLASE"/>
    <property type="match status" value="1"/>
</dbReference>